<organism evidence="3 4">
    <name type="scientific">Zobellia uliginosa</name>
    <dbReference type="NCBI Taxonomy" id="143224"/>
    <lineage>
        <taxon>Bacteria</taxon>
        <taxon>Pseudomonadati</taxon>
        <taxon>Bacteroidota</taxon>
        <taxon>Flavobacteriia</taxon>
        <taxon>Flavobacteriales</taxon>
        <taxon>Flavobacteriaceae</taxon>
        <taxon>Zobellia</taxon>
    </lineage>
</organism>
<feature type="signal peptide" evidence="1">
    <location>
        <begin position="1"/>
        <end position="23"/>
    </location>
</feature>
<feature type="chain" id="PRO_5046681445" description="3-keto-alpha-glucoside-1,2-lyase/3-keto-2-hydroxy-glucal hydratase domain-containing protein" evidence="1">
    <location>
        <begin position="24"/>
        <end position="472"/>
    </location>
</feature>
<dbReference type="Gene3D" id="2.60.120.560">
    <property type="entry name" value="Exo-inulinase, domain 1"/>
    <property type="match status" value="1"/>
</dbReference>
<evidence type="ECO:0000259" key="2">
    <source>
        <dbReference type="Pfam" id="PF06439"/>
    </source>
</evidence>
<dbReference type="Proteomes" id="UP000185728">
    <property type="component" value="Unassembled WGS sequence"/>
</dbReference>
<reference evidence="3 4" key="1">
    <citation type="submission" date="2017-01" db="EMBL/GenBank/DDBJ databases">
        <authorList>
            <person name="Varghese N."/>
            <person name="Submissions S."/>
        </authorList>
    </citation>
    <scope>NUCLEOTIDE SEQUENCE [LARGE SCALE GENOMIC DNA]</scope>
    <source>
        <strain evidence="3 4">DSM 2061</strain>
    </source>
</reference>
<evidence type="ECO:0000256" key="1">
    <source>
        <dbReference type="SAM" id="SignalP"/>
    </source>
</evidence>
<name>A0ABY1KNR8_9FLAO</name>
<feature type="domain" description="3-keto-alpha-glucoside-1,2-lyase/3-keto-2-hydroxy-glucal hydratase" evidence="2">
    <location>
        <begin position="60"/>
        <end position="238"/>
    </location>
</feature>
<gene>
    <name evidence="3" type="ORF">SAMN05421766_102662</name>
</gene>
<dbReference type="InterPro" id="IPR010496">
    <property type="entry name" value="AL/BT2_dom"/>
</dbReference>
<evidence type="ECO:0000313" key="4">
    <source>
        <dbReference type="Proteomes" id="UP000185728"/>
    </source>
</evidence>
<keyword evidence="1" id="KW-0732">Signal</keyword>
<accession>A0ABY1KNR8</accession>
<dbReference type="Pfam" id="PF06439">
    <property type="entry name" value="3keto-disac_hyd"/>
    <property type="match status" value="1"/>
</dbReference>
<keyword evidence="4" id="KW-1185">Reference proteome</keyword>
<evidence type="ECO:0000313" key="3">
    <source>
        <dbReference type="EMBL" id="SIS54636.1"/>
    </source>
</evidence>
<proteinExistence type="predicted"/>
<dbReference type="EMBL" id="FTOB01000002">
    <property type="protein sequence ID" value="SIS54636.1"/>
    <property type="molecule type" value="Genomic_DNA"/>
</dbReference>
<sequence length="472" mass="53401">MISNKRTKYLVVFIALCCSHTFSQETTYVDIPLTDFRAFNQPDQNWVITSDFDSDFTKPWNLKRIKPGSGVALNNYSEKTHGHLVTNKEFGDLDLEFDFMMDKGSNSGIYLQGRYEIQLFDSWLKSNSTYADCGGIYQRWNEEGGMKGYEGVSPLVNASYAPGLWQHLRIIFKAPKFDDKGNKVANARFNEVYLNGVLIHNQVEVSGPTRASLFHDEKSLGPLMFQGDHGKVALRNIRYRSIQKNVGKGKNSKSGINIIKPIKRPYLLRSFIMFKGEKLNKVISLGHPSGLSYAYNLEKGALLKVWRGNFMDVTDMWHHRGQAQLAKPLGNTISLSNSPAIALLSDFHEPWPDSIAPSMVHQGYALDKNGVPKFTFNICGVNLTDYIVPLDDGMGFERTLTLNGEIDTNLYSRIISAESIVQISKEVYRVDGNYYVMIDKKFQSKKRETKTGQELLVNIGKVSSEITYSIIY</sequence>
<comment type="caution">
    <text evidence="3">The sequence shown here is derived from an EMBL/GenBank/DDBJ whole genome shotgun (WGS) entry which is preliminary data.</text>
</comment>
<protein>
    <recommendedName>
        <fullName evidence="2">3-keto-alpha-glucoside-1,2-lyase/3-keto-2-hydroxy-glucal hydratase domain-containing protein</fullName>
    </recommendedName>
</protein>
<dbReference type="RefSeq" id="WP_076454457.1">
    <property type="nucleotide sequence ID" value="NZ_FTOB01000002.1"/>
</dbReference>